<sequence length="89" mass="9316">MGEEGDPFKTGPPKKHDKAMTSGERNTVSVESPWARLVPVTSDDDITISVESPPASPPAPPPVSVTTASSSMEAAVHAYVPVTSEIRVC</sequence>
<dbReference type="Proteomes" id="UP001472677">
    <property type="component" value="Unassembled WGS sequence"/>
</dbReference>
<gene>
    <name evidence="2" type="ORF">V6N12_005163</name>
</gene>
<evidence type="ECO:0000313" key="3">
    <source>
        <dbReference type="Proteomes" id="UP001472677"/>
    </source>
</evidence>
<proteinExistence type="predicted"/>
<reference evidence="2 3" key="1">
    <citation type="journal article" date="2024" name="G3 (Bethesda)">
        <title>Genome assembly of Hibiscus sabdariffa L. provides insights into metabolisms of medicinal natural products.</title>
        <authorList>
            <person name="Kim T."/>
        </authorList>
    </citation>
    <scope>NUCLEOTIDE SEQUENCE [LARGE SCALE GENOMIC DNA]</scope>
    <source>
        <strain evidence="2">TK-2024</strain>
        <tissue evidence="2">Old leaves</tissue>
    </source>
</reference>
<feature type="region of interest" description="Disordered" evidence="1">
    <location>
        <begin position="46"/>
        <end position="66"/>
    </location>
</feature>
<evidence type="ECO:0000256" key="1">
    <source>
        <dbReference type="SAM" id="MobiDB-lite"/>
    </source>
</evidence>
<protein>
    <submittedName>
        <fullName evidence="2">Uncharacterized protein</fullName>
    </submittedName>
</protein>
<keyword evidence="3" id="KW-1185">Reference proteome</keyword>
<name>A0ABR2CQZ8_9ROSI</name>
<organism evidence="2 3">
    <name type="scientific">Hibiscus sabdariffa</name>
    <name type="common">roselle</name>
    <dbReference type="NCBI Taxonomy" id="183260"/>
    <lineage>
        <taxon>Eukaryota</taxon>
        <taxon>Viridiplantae</taxon>
        <taxon>Streptophyta</taxon>
        <taxon>Embryophyta</taxon>
        <taxon>Tracheophyta</taxon>
        <taxon>Spermatophyta</taxon>
        <taxon>Magnoliopsida</taxon>
        <taxon>eudicotyledons</taxon>
        <taxon>Gunneridae</taxon>
        <taxon>Pentapetalae</taxon>
        <taxon>rosids</taxon>
        <taxon>malvids</taxon>
        <taxon>Malvales</taxon>
        <taxon>Malvaceae</taxon>
        <taxon>Malvoideae</taxon>
        <taxon>Hibiscus</taxon>
    </lineage>
</organism>
<feature type="region of interest" description="Disordered" evidence="1">
    <location>
        <begin position="1"/>
        <end position="33"/>
    </location>
</feature>
<dbReference type="EMBL" id="JBBPBM010000048">
    <property type="protein sequence ID" value="KAK8521254.1"/>
    <property type="molecule type" value="Genomic_DNA"/>
</dbReference>
<comment type="caution">
    <text evidence="2">The sequence shown here is derived from an EMBL/GenBank/DDBJ whole genome shotgun (WGS) entry which is preliminary data.</text>
</comment>
<feature type="compositionally biased region" description="Pro residues" evidence="1">
    <location>
        <begin position="54"/>
        <end position="63"/>
    </location>
</feature>
<evidence type="ECO:0000313" key="2">
    <source>
        <dbReference type="EMBL" id="KAK8521254.1"/>
    </source>
</evidence>
<accession>A0ABR2CQZ8</accession>